<evidence type="ECO:0000313" key="1">
    <source>
        <dbReference type="EMBL" id="JAH90882.1"/>
    </source>
</evidence>
<dbReference type="AlphaFoldDB" id="A0A0E9WKK7"/>
<sequence length="47" mass="5450">MELTTTKNMACIVFAKQTSKQSKYFISMGTMEMNNLARFFIMVNYAD</sequence>
<reference evidence="1" key="1">
    <citation type="submission" date="2014-11" db="EMBL/GenBank/DDBJ databases">
        <authorList>
            <person name="Amaro Gonzalez C."/>
        </authorList>
    </citation>
    <scope>NUCLEOTIDE SEQUENCE</scope>
</reference>
<proteinExistence type="predicted"/>
<name>A0A0E9WKK7_ANGAN</name>
<reference evidence="1" key="2">
    <citation type="journal article" date="2015" name="Fish Shellfish Immunol.">
        <title>Early steps in the European eel (Anguilla anguilla)-Vibrio vulnificus interaction in the gills: Role of the RtxA13 toxin.</title>
        <authorList>
            <person name="Callol A."/>
            <person name="Pajuelo D."/>
            <person name="Ebbesson L."/>
            <person name="Teles M."/>
            <person name="MacKenzie S."/>
            <person name="Amaro C."/>
        </authorList>
    </citation>
    <scope>NUCLEOTIDE SEQUENCE</scope>
</reference>
<protein>
    <submittedName>
        <fullName evidence="1">Uncharacterized protein</fullName>
    </submittedName>
</protein>
<accession>A0A0E9WKK7</accession>
<organism evidence="1">
    <name type="scientific">Anguilla anguilla</name>
    <name type="common">European freshwater eel</name>
    <name type="synonym">Muraena anguilla</name>
    <dbReference type="NCBI Taxonomy" id="7936"/>
    <lineage>
        <taxon>Eukaryota</taxon>
        <taxon>Metazoa</taxon>
        <taxon>Chordata</taxon>
        <taxon>Craniata</taxon>
        <taxon>Vertebrata</taxon>
        <taxon>Euteleostomi</taxon>
        <taxon>Actinopterygii</taxon>
        <taxon>Neopterygii</taxon>
        <taxon>Teleostei</taxon>
        <taxon>Anguilliformes</taxon>
        <taxon>Anguillidae</taxon>
        <taxon>Anguilla</taxon>
    </lineage>
</organism>
<dbReference type="EMBL" id="GBXM01017695">
    <property type="protein sequence ID" value="JAH90882.1"/>
    <property type="molecule type" value="Transcribed_RNA"/>
</dbReference>